<evidence type="ECO:0000313" key="14">
    <source>
        <dbReference type="Proteomes" id="UP000663828"/>
    </source>
</evidence>
<dbReference type="InterPro" id="IPR041373">
    <property type="entry name" value="RT_RNaseH"/>
</dbReference>
<dbReference type="PANTHER" id="PTHR37984">
    <property type="entry name" value="PROTEIN CBG26694"/>
    <property type="match status" value="1"/>
</dbReference>
<dbReference type="Gene3D" id="3.10.10.10">
    <property type="entry name" value="HIV Type 1 Reverse Transcriptase, subunit A, domain 1"/>
    <property type="match status" value="1"/>
</dbReference>
<dbReference type="GO" id="GO:0004519">
    <property type="term" value="F:endonuclease activity"/>
    <property type="evidence" value="ECO:0007669"/>
    <property type="project" value="UniProtKB-KW"/>
</dbReference>
<keyword evidence="7" id="KW-0378">Hydrolase</keyword>
<dbReference type="FunFam" id="3.10.10.10:FF:000007">
    <property type="entry name" value="Retrovirus-related Pol polyprotein from transposon 17.6-like Protein"/>
    <property type="match status" value="1"/>
</dbReference>
<dbReference type="GO" id="GO:0006508">
    <property type="term" value="P:proteolysis"/>
    <property type="evidence" value="ECO:0007669"/>
    <property type="project" value="UniProtKB-KW"/>
</dbReference>
<accession>A0A815J1T6</accession>
<dbReference type="InterPro" id="IPR001584">
    <property type="entry name" value="Integrase_cat-core"/>
</dbReference>
<dbReference type="FunFam" id="3.30.70.270:FF:000020">
    <property type="entry name" value="Transposon Tf2-6 polyprotein-like Protein"/>
    <property type="match status" value="1"/>
</dbReference>
<dbReference type="GO" id="GO:0003676">
    <property type="term" value="F:nucleic acid binding"/>
    <property type="evidence" value="ECO:0007669"/>
    <property type="project" value="InterPro"/>
</dbReference>
<dbReference type="InterPro" id="IPR012337">
    <property type="entry name" value="RNaseH-like_sf"/>
</dbReference>
<dbReference type="InterPro" id="IPR043502">
    <property type="entry name" value="DNA/RNA_pol_sf"/>
</dbReference>
<dbReference type="OrthoDB" id="4369127at2759"/>
<dbReference type="InterPro" id="IPR021109">
    <property type="entry name" value="Peptidase_aspartic_dom_sf"/>
</dbReference>
<dbReference type="Pfam" id="PF17921">
    <property type="entry name" value="Integrase_H2C2"/>
    <property type="match status" value="1"/>
</dbReference>
<keyword evidence="8" id="KW-0695">RNA-directed DNA polymerase</keyword>
<dbReference type="FunFam" id="3.10.20.370:FF:000001">
    <property type="entry name" value="Retrovirus-related Pol polyprotein from transposon 17.6-like protein"/>
    <property type="match status" value="1"/>
</dbReference>
<dbReference type="SUPFAM" id="SSF50630">
    <property type="entry name" value="Acid proteases"/>
    <property type="match status" value="1"/>
</dbReference>
<feature type="region of interest" description="Disordered" evidence="9">
    <location>
        <begin position="773"/>
        <end position="808"/>
    </location>
</feature>
<dbReference type="CDD" id="cd09274">
    <property type="entry name" value="RNase_HI_RT_Ty3"/>
    <property type="match status" value="1"/>
</dbReference>
<proteinExistence type="predicted"/>
<evidence type="ECO:0000256" key="7">
    <source>
        <dbReference type="ARBA" id="ARBA00022801"/>
    </source>
</evidence>
<dbReference type="AlphaFoldDB" id="A0A815J1T6"/>
<evidence type="ECO:0000256" key="6">
    <source>
        <dbReference type="ARBA" id="ARBA00022759"/>
    </source>
</evidence>
<evidence type="ECO:0000313" key="12">
    <source>
        <dbReference type="EMBL" id="CAF1373382.1"/>
    </source>
</evidence>
<reference evidence="12" key="1">
    <citation type="submission" date="2021-02" db="EMBL/GenBank/DDBJ databases">
        <authorList>
            <person name="Nowell W R."/>
        </authorList>
    </citation>
    <scope>NUCLEOTIDE SEQUENCE</scope>
</reference>
<evidence type="ECO:0000313" key="13">
    <source>
        <dbReference type="EMBL" id="CAF1510798.1"/>
    </source>
</evidence>
<evidence type="ECO:0000256" key="2">
    <source>
        <dbReference type="ARBA" id="ARBA00022670"/>
    </source>
</evidence>
<dbReference type="PROSITE" id="PS00141">
    <property type="entry name" value="ASP_PROTEASE"/>
    <property type="match status" value="1"/>
</dbReference>
<dbReference type="InterPro" id="IPR001969">
    <property type="entry name" value="Aspartic_peptidase_AS"/>
</dbReference>
<dbReference type="Pfam" id="PF17917">
    <property type="entry name" value="RT_RNaseH"/>
    <property type="match status" value="1"/>
</dbReference>
<dbReference type="InterPro" id="IPR043128">
    <property type="entry name" value="Rev_trsase/Diguanyl_cyclase"/>
</dbReference>
<keyword evidence="3" id="KW-0808">Transferase</keyword>
<dbReference type="InterPro" id="IPR041588">
    <property type="entry name" value="Integrase_H2C2"/>
</dbReference>
<feature type="domain" description="Integrase catalytic" evidence="11">
    <location>
        <begin position="948"/>
        <end position="1107"/>
    </location>
</feature>
<keyword evidence="6" id="KW-0255">Endonuclease</keyword>
<keyword evidence="14" id="KW-1185">Reference proteome</keyword>
<protein>
    <recommendedName>
        <fullName evidence="1">RNA-directed DNA polymerase</fullName>
        <ecNumber evidence="1">2.7.7.49</ecNumber>
    </recommendedName>
</protein>
<dbReference type="EC" id="2.7.7.49" evidence="1"/>
<evidence type="ECO:0000256" key="1">
    <source>
        <dbReference type="ARBA" id="ARBA00012493"/>
    </source>
</evidence>
<dbReference type="FunFam" id="1.10.340.70:FF:000001">
    <property type="entry name" value="Retrovirus-related Pol polyprotein from transposon gypsy-like Protein"/>
    <property type="match status" value="1"/>
</dbReference>
<dbReference type="Proteomes" id="UP000663852">
    <property type="component" value="Unassembled WGS sequence"/>
</dbReference>
<dbReference type="PROSITE" id="PS50878">
    <property type="entry name" value="RT_POL"/>
    <property type="match status" value="1"/>
</dbReference>
<dbReference type="GO" id="GO:0003964">
    <property type="term" value="F:RNA-directed DNA polymerase activity"/>
    <property type="evidence" value="ECO:0007669"/>
    <property type="project" value="UniProtKB-KW"/>
</dbReference>
<dbReference type="Pfam" id="PF00665">
    <property type="entry name" value="rve"/>
    <property type="match status" value="1"/>
</dbReference>
<dbReference type="InterPro" id="IPR000477">
    <property type="entry name" value="RT_dom"/>
</dbReference>
<dbReference type="Pfam" id="PF00078">
    <property type="entry name" value="RVT_1"/>
    <property type="match status" value="1"/>
</dbReference>
<sequence>MQILVDTGATNTFVNYNTLRALNPNLSLNKSSSSFVLADGIAPFQVLGTVDLQILFDDHLTFITAYVAQNLCTDVIIGMDYITFYNLKFNVRSQRISIDLQGRRHQVPTNPNVETTFIPVFLHEDTYLPPRSSSFANVSIPIPSLSSIFIPHYQFLLSNTATIRHKFLQFYDHRSHITFYNTSFRTHFVPRGTQIGYLCHHSPLKSDPVHNSPSHVSCGAINLFGAVPDSHVHDIAILPNNSLSSVLSCAPVNSLSSSLKSSLHQLVSHINVPEQRHALLNLLGDFHSLFDTSKHNIANTSIHHVINTVPHAPPASRPYTQPDTVEVLYNMVQEFLAANLVAESHSPYAAPAFLVKKHDGTYRFVVDYKKLNTITIKDSSPLPNMEATIMKLGDGYKYFSKLDLKSGFYQIPIREEDKEKTAFITPFGLFQFNVLPMGLKNSPPTFQKVMSNTLQFCRHFALVYLDDIVVFSKTYEDHMFHLAQVFSAIQERNLVLNPPKCELLVSQIDYLGHTVSATTITPLKERIHVILDMKEPRLLSHANKFLGALSWYRKFIPHFATIAAPIHAVTNLTRKNRHKFHWRFAQSQAFQQLKQLLVSAPLFLHYPVPNVPLILTTDASNIGIGGVLQQEVNGELHNLYYHSQMLTRTEQKYSTIEKEALAIYKCFARMRPFLLGQQIIVMTDHCPLCHIMTKTINNARVDRITTLIQEYNIEQVVHINGRHNCLPDYLSRYPREQTDDLFDVEYGLPSHTAPSPSASTHIVATMTLRPRLNGKVVSHPPPSTIDRNTSSSYHSPHQHTQHLSHTSHVNSPFSTNTFDIVQLQTEQQRDPYIQQQITQLCSNSNPTSFFLKENLLYKSICLSRRAKTKKEVLCLPQSMILSLLQACHDDPMSGGHFSLDRTYLKLKPHYWWPNMTDSIKQYIRSCALCQQYNVSRQKKPGRLRCVPPPEGPFQTIGIDYCGPLPRTPRENRYVLVITDYFSRHVVAIPLPNCSATTTAEALFNDYFCKFGIPCLIVSDQGSHFRNQLMTNMSSLIGYNHIYSTAYHPQSNGIVERFNSTFIPQISKLQDCEHNNWDEYLQAVVFAYNSGVHKTTQYSPYELLYGRPPRLPFHPPPTHFSFPFPCDYLDHLHKTLKIYHKSARSYIVQQQGRNKSRYDTNRSDPYYNVGDRVLTRVHGMNNKLGPLFSPSPKIVVHTLHPTYVVRDEQTHSDFRVHVNDLRPLCPF</sequence>
<dbReference type="Proteomes" id="UP000663828">
    <property type="component" value="Unassembled WGS sequence"/>
</dbReference>
<dbReference type="Pfam" id="PF13975">
    <property type="entry name" value="gag-asp_proteas"/>
    <property type="match status" value="1"/>
</dbReference>
<keyword evidence="4" id="KW-0548">Nucleotidyltransferase</keyword>
<dbReference type="EMBL" id="CAJNOR010003065">
    <property type="protein sequence ID" value="CAF1373382.1"/>
    <property type="molecule type" value="Genomic_DNA"/>
</dbReference>
<keyword evidence="2" id="KW-0645">Protease</keyword>
<feature type="domain" description="Reverse transcriptase" evidence="10">
    <location>
        <begin position="336"/>
        <end position="515"/>
    </location>
</feature>
<organism evidence="12 14">
    <name type="scientific">Adineta ricciae</name>
    <name type="common">Rotifer</name>
    <dbReference type="NCBI Taxonomy" id="249248"/>
    <lineage>
        <taxon>Eukaryota</taxon>
        <taxon>Metazoa</taxon>
        <taxon>Spiralia</taxon>
        <taxon>Gnathifera</taxon>
        <taxon>Rotifera</taxon>
        <taxon>Eurotatoria</taxon>
        <taxon>Bdelloidea</taxon>
        <taxon>Adinetida</taxon>
        <taxon>Adinetidae</taxon>
        <taxon>Adineta</taxon>
    </lineage>
</organism>
<dbReference type="InterPro" id="IPR050951">
    <property type="entry name" value="Retrovirus_Pol_polyprotein"/>
</dbReference>
<comment type="caution">
    <text evidence="12">The sequence shown here is derived from an EMBL/GenBank/DDBJ whole genome shotgun (WGS) entry which is preliminary data.</text>
</comment>
<dbReference type="Gene3D" id="3.10.20.370">
    <property type="match status" value="1"/>
</dbReference>
<dbReference type="Gene3D" id="1.10.340.70">
    <property type="match status" value="1"/>
</dbReference>
<dbReference type="Gene3D" id="3.30.70.270">
    <property type="match status" value="2"/>
</dbReference>
<name>A0A815J1T6_ADIRI</name>
<dbReference type="CDD" id="cd01647">
    <property type="entry name" value="RT_LTR"/>
    <property type="match status" value="1"/>
</dbReference>
<evidence type="ECO:0000256" key="8">
    <source>
        <dbReference type="ARBA" id="ARBA00022918"/>
    </source>
</evidence>
<dbReference type="Gene3D" id="3.30.420.10">
    <property type="entry name" value="Ribonuclease H-like superfamily/Ribonuclease H"/>
    <property type="match status" value="1"/>
</dbReference>
<dbReference type="GO" id="GO:0015074">
    <property type="term" value="P:DNA integration"/>
    <property type="evidence" value="ECO:0007669"/>
    <property type="project" value="InterPro"/>
</dbReference>
<evidence type="ECO:0000259" key="11">
    <source>
        <dbReference type="PROSITE" id="PS50994"/>
    </source>
</evidence>
<dbReference type="GO" id="GO:0004190">
    <property type="term" value="F:aspartic-type endopeptidase activity"/>
    <property type="evidence" value="ECO:0007669"/>
    <property type="project" value="InterPro"/>
</dbReference>
<evidence type="ECO:0000256" key="9">
    <source>
        <dbReference type="SAM" id="MobiDB-lite"/>
    </source>
</evidence>
<dbReference type="CDD" id="cd00303">
    <property type="entry name" value="retropepsin_like"/>
    <property type="match status" value="1"/>
</dbReference>
<dbReference type="PROSITE" id="PS50994">
    <property type="entry name" value="INTEGRASE"/>
    <property type="match status" value="1"/>
</dbReference>
<keyword evidence="5" id="KW-0540">Nuclease</keyword>
<dbReference type="SUPFAM" id="SSF56672">
    <property type="entry name" value="DNA/RNA polymerases"/>
    <property type="match status" value="1"/>
</dbReference>
<gene>
    <name evidence="13" type="ORF">EDS130_LOCUS43234</name>
    <name evidence="12" type="ORF">XAT740_LOCUS32665</name>
</gene>
<dbReference type="PANTHER" id="PTHR37984:SF5">
    <property type="entry name" value="PROTEIN NYNRIN-LIKE"/>
    <property type="match status" value="1"/>
</dbReference>
<dbReference type="Gene3D" id="2.40.70.10">
    <property type="entry name" value="Acid Proteases"/>
    <property type="match status" value="1"/>
</dbReference>
<evidence type="ECO:0000256" key="5">
    <source>
        <dbReference type="ARBA" id="ARBA00022722"/>
    </source>
</evidence>
<evidence type="ECO:0000256" key="4">
    <source>
        <dbReference type="ARBA" id="ARBA00022695"/>
    </source>
</evidence>
<evidence type="ECO:0000256" key="3">
    <source>
        <dbReference type="ARBA" id="ARBA00022679"/>
    </source>
</evidence>
<evidence type="ECO:0000259" key="10">
    <source>
        <dbReference type="PROSITE" id="PS50878"/>
    </source>
</evidence>
<dbReference type="InterPro" id="IPR036397">
    <property type="entry name" value="RNaseH_sf"/>
</dbReference>
<dbReference type="EMBL" id="CAJNOJ010000692">
    <property type="protein sequence ID" value="CAF1510798.1"/>
    <property type="molecule type" value="Genomic_DNA"/>
</dbReference>
<dbReference type="FunFam" id="3.30.420.10:FF:000032">
    <property type="entry name" value="Retrovirus-related Pol polyprotein from transposon 297-like Protein"/>
    <property type="match status" value="1"/>
</dbReference>
<dbReference type="SUPFAM" id="SSF53098">
    <property type="entry name" value="Ribonuclease H-like"/>
    <property type="match status" value="1"/>
</dbReference>